<comment type="function">
    <text evidence="11">Catalytic subunit of cellulose synthase. It polymerizes uridine 5'-diphosphate glucose to cellulose.</text>
</comment>
<evidence type="ECO:0000256" key="8">
    <source>
        <dbReference type="ARBA" id="ARBA00022989"/>
    </source>
</evidence>
<sequence>MLLRIFRIIVVCACTFVLFQFVSLYMSWSKQVIFGCLTVMVAMAINRAGRSRLLTISLMLLSIAATLRYGWWRIRMVVGYFSDDTNHRLSIDAVLMLVLLSAEIYTVAIMVLGYMQTSQRLERRPVPLPADESLWPHVDVLIPTYNEPLSLVRYTALAAINIDYPPEKLHVYILDDGTRKEFREFSEQAGVGYVVREKHNHAKAGNINHALTQMDSPVVTIFDCDHVPTRSFLQMTLGWFLVEDRLAMMQTPHFFYSPDPFERNLMQYKTIPNEGELFYGIIQDGNDLWNATFFCGSCAVIRRKALDEVGGIATETVTEDAHTSLRMQKKGWNTGYMNVAQAAGLATETLAGHVGQRVRWARGMIQILRTDNPLLATGMKLTQRLCYFNAMMHFMYAVPRLIFLVAPLAYMLGGRTIIPGYWLAILAYALPHLIISNMTNSRVQGTHRHSFWNEIYETVLAPYILFPTVLALINPKLGSFNVTDKGTTLDETKFDRKIAAPTTWLLLLNFAGILFAPYRFFVLDPTHPGVVLSNLFWILFNVVILGVAAAVAHEQKQRRASVRIPVRIPVVGTTSSGVQLLGMTEDMSVGGASLTLSGDLPELRPGEHVKLTFPVQTGDRTVTATVIRLNSGKLRAQFNSLTIEEEEVLTCALYSRADSWVNVRAKVERDRPFVSLGRIVVLSLTGLKQVMLGLLPEKRSPAPVPARAVSVILLALVSLAGLRMGAQNVGPSMAPFATGTTVPGGVASGTQIAGPEPTHIRFKDMGVAGEAELRGPHSYYPLHFILPHTLMPRTATLTIGYRFSAELSHAATASIRVLLNKTLIATITPDTAATRAGHYFILPITVPTDLLIRDNDLTMEFLGNGVLQTSGRAQAEVLARIANASELVVDGAALPFRTDISLLPLPLFDSDMQGTTTIPFVFPTQPDAKTVQAAGIVASWFGILASTKPIRFRVVVGAVPPGNAVVFVNKSSGQAFFPTTSAGASLQLSPNPSDPDGTALIVSGDNGDQVVQAARALSLRASHVDTGEPQQLLGNVLHVDDFALPTERAIDDAPRWVPTDRLVPLSKYIPQNAESTDGSRPVPVYFRVPPDLYYGETENLNLLLRYRYDAHAVAEGSALRTYINGTLINEAPLPAGEKRVDGQRQTLLPVANMRPFTNTLLFNFDFVPVRGAAGKQVQGSILKNSSLDLRNLNHWAQLPNLELFANAGFPFTQFADLGRTVVVLPRRPSGAEITLLLDMMGHFSRQTGYPALRVEVAGPDDLVREDRDYLILGAFGTQPAFAALHDNLPIALDADGVHAKTMDNYLTRAQRWWNGITGQPLPDQEFARDTSLADSVIEGIQSPYASDRSLVAVALRDDNVEPIFADLFLERSQSSDISRTVSLQRGDRFLSYELNVARYHVGNISRYTAMRIWLTQYFWVLLVCVVFCTLVLGRWLRDSLQARADDRLSAAKNEAHAVV</sequence>
<dbReference type="Gene3D" id="2.60.120.260">
    <property type="entry name" value="Galactose-binding domain-like"/>
    <property type="match status" value="2"/>
</dbReference>
<evidence type="ECO:0000256" key="10">
    <source>
        <dbReference type="ARBA" id="ARBA00048682"/>
    </source>
</evidence>
<evidence type="ECO:0000256" key="5">
    <source>
        <dbReference type="ARBA" id="ARBA00022679"/>
    </source>
</evidence>
<dbReference type="CDD" id="cd06421">
    <property type="entry name" value="CESA_CelA_like"/>
    <property type="match status" value="1"/>
</dbReference>
<evidence type="ECO:0000256" key="4">
    <source>
        <dbReference type="ARBA" id="ARBA00022676"/>
    </source>
</evidence>
<keyword evidence="8 11" id="KW-1133">Transmembrane helix</keyword>
<dbReference type="InterPro" id="IPR009875">
    <property type="entry name" value="PilZ_domain"/>
</dbReference>
<feature type="transmembrane region" description="Helical" evidence="11">
    <location>
        <begin position="1417"/>
        <end position="1436"/>
    </location>
</feature>
<feature type="domain" description="PilZ" evidence="12">
    <location>
        <begin position="557"/>
        <end position="654"/>
    </location>
</feature>
<dbReference type="PRINTS" id="PR01439">
    <property type="entry name" value="CELLSNTHASEA"/>
</dbReference>
<dbReference type="InterPro" id="IPR003919">
    <property type="entry name" value="Cell_synth_A"/>
</dbReference>
<keyword evidence="7 11" id="KW-0135">Cellulose biosynthesis</keyword>
<dbReference type="InterPro" id="IPR029044">
    <property type="entry name" value="Nucleotide-diphossugar_trans"/>
</dbReference>
<evidence type="ECO:0000259" key="12">
    <source>
        <dbReference type="Pfam" id="PF07238"/>
    </source>
</evidence>
<dbReference type="Proteomes" id="UP000182409">
    <property type="component" value="Unassembled WGS sequence"/>
</dbReference>
<dbReference type="EMBL" id="FNSD01000001">
    <property type="protein sequence ID" value="SEB77352.1"/>
    <property type="molecule type" value="Genomic_DNA"/>
</dbReference>
<proteinExistence type="predicted"/>
<dbReference type="Pfam" id="PF03170">
    <property type="entry name" value="BcsB"/>
    <property type="match status" value="1"/>
</dbReference>
<evidence type="ECO:0000313" key="15">
    <source>
        <dbReference type="Proteomes" id="UP000182409"/>
    </source>
</evidence>
<dbReference type="GO" id="GO:0035438">
    <property type="term" value="F:cyclic-di-GMP binding"/>
    <property type="evidence" value="ECO:0007669"/>
    <property type="project" value="InterPro"/>
</dbReference>
<evidence type="ECO:0000256" key="7">
    <source>
        <dbReference type="ARBA" id="ARBA00022916"/>
    </source>
</evidence>
<dbReference type="EC" id="2.4.1.12" evidence="11"/>
<dbReference type="SUPFAM" id="SSF53448">
    <property type="entry name" value="Nucleotide-diphospho-sugar transferases"/>
    <property type="match status" value="1"/>
</dbReference>
<keyword evidence="4 11" id="KW-0328">Glycosyltransferase</keyword>
<name>A0A1H4M4K9_9BACT</name>
<dbReference type="Pfam" id="PF13632">
    <property type="entry name" value="Glyco_trans_2_3"/>
    <property type="match status" value="1"/>
</dbReference>
<keyword evidence="3 11" id="KW-0997">Cell inner membrane</keyword>
<evidence type="ECO:0000256" key="1">
    <source>
        <dbReference type="ARBA" id="ARBA00004429"/>
    </source>
</evidence>
<evidence type="ECO:0000256" key="11">
    <source>
        <dbReference type="RuleBase" id="RU365020"/>
    </source>
</evidence>
<comment type="subcellular location">
    <subcellularLocation>
        <location evidence="1">Cell inner membrane</location>
        <topology evidence="1">Multi-pass membrane protein</topology>
    </subcellularLocation>
</comment>
<dbReference type="PANTHER" id="PTHR43867">
    <property type="entry name" value="CELLULOSE SYNTHASE CATALYTIC SUBUNIT A [UDP-FORMING]"/>
    <property type="match status" value="1"/>
</dbReference>
<feature type="transmembrane region" description="Helical" evidence="11">
    <location>
        <begin position="5"/>
        <end position="22"/>
    </location>
</feature>
<dbReference type="PANTHER" id="PTHR43867:SF2">
    <property type="entry name" value="CELLULOSE SYNTHASE CATALYTIC SUBUNIT A [UDP-FORMING]"/>
    <property type="match status" value="1"/>
</dbReference>
<feature type="transmembrane region" description="Helical" evidence="11">
    <location>
        <begin position="28"/>
        <end position="46"/>
    </location>
</feature>
<dbReference type="InterPro" id="IPR018513">
    <property type="entry name" value="Cell_synthase_bac"/>
</dbReference>
<dbReference type="Pfam" id="PF07238">
    <property type="entry name" value="PilZ"/>
    <property type="match status" value="1"/>
</dbReference>
<accession>A0A1H4M4K9</accession>
<evidence type="ECO:0000256" key="6">
    <source>
        <dbReference type="ARBA" id="ARBA00022692"/>
    </source>
</evidence>
<feature type="transmembrane region" description="Helical" evidence="11">
    <location>
        <begin position="535"/>
        <end position="553"/>
    </location>
</feature>
<keyword evidence="6 11" id="KW-0812">Transmembrane</keyword>
<evidence type="ECO:0000256" key="9">
    <source>
        <dbReference type="ARBA" id="ARBA00023136"/>
    </source>
</evidence>
<feature type="transmembrane region" description="Helical" evidence="11">
    <location>
        <begin position="394"/>
        <end position="412"/>
    </location>
</feature>
<dbReference type="GO" id="GO:0030244">
    <property type="term" value="P:cellulose biosynthetic process"/>
    <property type="evidence" value="ECO:0007669"/>
    <property type="project" value="UniProtKB-KW"/>
</dbReference>
<evidence type="ECO:0000259" key="13">
    <source>
        <dbReference type="Pfam" id="PF13632"/>
    </source>
</evidence>
<keyword evidence="2 11" id="KW-1003">Cell membrane</keyword>
<dbReference type="Gene3D" id="2.40.10.220">
    <property type="entry name" value="predicted glycosyltransferase like domains"/>
    <property type="match status" value="1"/>
</dbReference>
<comment type="catalytic activity">
    <reaction evidence="10 11">
        <text>[(1-&gt;4)-beta-D-glucosyl](n) + UDP-alpha-D-glucose = [(1-&gt;4)-beta-D-glucosyl](n+1) + UDP + H(+)</text>
        <dbReference type="Rhea" id="RHEA:19929"/>
        <dbReference type="Rhea" id="RHEA-COMP:10033"/>
        <dbReference type="Rhea" id="RHEA-COMP:10034"/>
        <dbReference type="ChEBI" id="CHEBI:15378"/>
        <dbReference type="ChEBI" id="CHEBI:18246"/>
        <dbReference type="ChEBI" id="CHEBI:58223"/>
        <dbReference type="ChEBI" id="CHEBI:58885"/>
        <dbReference type="EC" id="2.4.1.12"/>
    </reaction>
</comment>
<evidence type="ECO:0000256" key="3">
    <source>
        <dbReference type="ARBA" id="ARBA00022519"/>
    </source>
</evidence>
<evidence type="ECO:0000256" key="2">
    <source>
        <dbReference type="ARBA" id="ARBA00022475"/>
    </source>
</evidence>
<dbReference type="GO" id="GO:0016760">
    <property type="term" value="F:cellulose synthase (UDP-forming) activity"/>
    <property type="evidence" value="ECO:0007669"/>
    <property type="project" value="UniProtKB-EC"/>
</dbReference>
<dbReference type="GO" id="GO:0005886">
    <property type="term" value="C:plasma membrane"/>
    <property type="evidence" value="ECO:0007669"/>
    <property type="project" value="UniProtKB-SubCell"/>
</dbReference>
<keyword evidence="11" id="KW-0973">c-di-GMP</keyword>
<dbReference type="NCBIfam" id="TIGR03030">
    <property type="entry name" value="CelA"/>
    <property type="match status" value="1"/>
</dbReference>
<comment type="pathway">
    <text evidence="11">Glycan metabolism; bacterial cellulose biosynthesis.</text>
</comment>
<feature type="domain" description="Glycosyltransferase 2-like" evidence="13">
    <location>
        <begin position="219"/>
        <end position="432"/>
    </location>
</feature>
<dbReference type="RefSeq" id="WP_074653455.1">
    <property type="nucleotide sequence ID" value="NZ_FNSD01000001.1"/>
</dbReference>
<organism evidence="14 15">
    <name type="scientific">Terriglobus roseus</name>
    <dbReference type="NCBI Taxonomy" id="392734"/>
    <lineage>
        <taxon>Bacteria</taxon>
        <taxon>Pseudomonadati</taxon>
        <taxon>Acidobacteriota</taxon>
        <taxon>Terriglobia</taxon>
        <taxon>Terriglobales</taxon>
        <taxon>Acidobacteriaceae</taxon>
        <taxon>Terriglobus</taxon>
    </lineage>
</organism>
<gene>
    <name evidence="14" type="ORF">SAMN05443244_1801</name>
</gene>
<dbReference type="InterPro" id="IPR001173">
    <property type="entry name" value="Glyco_trans_2-like"/>
</dbReference>
<feature type="transmembrane region" description="Helical" evidence="11">
    <location>
        <begin position="91"/>
        <end position="114"/>
    </location>
</feature>
<protein>
    <recommendedName>
        <fullName evidence="11">Cellulose synthase catalytic subunit [UDP-forming]</fullName>
        <ecNumber evidence="11">2.4.1.12</ecNumber>
    </recommendedName>
</protein>
<dbReference type="SUPFAM" id="SSF141371">
    <property type="entry name" value="PilZ domain-like"/>
    <property type="match status" value="1"/>
</dbReference>
<dbReference type="OrthoDB" id="154460at2"/>
<dbReference type="Gene3D" id="3.90.550.10">
    <property type="entry name" value="Spore Coat Polysaccharide Biosynthesis Protein SpsA, Chain A"/>
    <property type="match status" value="1"/>
</dbReference>
<feature type="transmembrane region" description="Helical" evidence="11">
    <location>
        <begin position="53"/>
        <end position="71"/>
    </location>
</feature>
<keyword evidence="9 11" id="KW-0472">Membrane</keyword>
<dbReference type="UniPathway" id="UPA00694"/>
<dbReference type="GO" id="GO:0006011">
    <property type="term" value="P:UDP-alpha-D-glucose metabolic process"/>
    <property type="evidence" value="ECO:0007669"/>
    <property type="project" value="InterPro"/>
</dbReference>
<comment type="cofactor">
    <cofactor evidence="11">
        <name>Mg(2+)</name>
        <dbReference type="ChEBI" id="CHEBI:18420"/>
    </cofactor>
</comment>
<feature type="transmembrane region" description="Helical" evidence="11">
    <location>
        <begin position="503"/>
        <end position="523"/>
    </location>
</feature>
<feature type="transmembrane region" description="Helical" evidence="11">
    <location>
        <begin position="418"/>
        <end position="435"/>
    </location>
</feature>
<evidence type="ECO:0000313" key="14">
    <source>
        <dbReference type="EMBL" id="SEB77352.1"/>
    </source>
</evidence>
<keyword evidence="5 11" id="KW-0808">Transferase</keyword>
<dbReference type="InterPro" id="IPR050321">
    <property type="entry name" value="Glycosyltr_2/OpgH_subfam"/>
</dbReference>
<reference evidence="14 15" key="1">
    <citation type="submission" date="2016-10" db="EMBL/GenBank/DDBJ databases">
        <authorList>
            <person name="de Groot N.N."/>
        </authorList>
    </citation>
    <scope>NUCLEOTIDE SEQUENCE [LARGE SCALE GENOMIC DNA]</scope>
    <source>
        <strain evidence="14 15">AB35.6</strain>
    </source>
</reference>